<proteinExistence type="predicted"/>
<feature type="signal peptide" evidence="1">
    <location>
        <begin position="1"/>
        <end position="27"/>
    </location>
</feature>
<evidence type="ECO:0000256" key="1">
    <source>
        <dbReference type="SAM" id="SignalP"/>
    </source>
</evidence>
<feature type="chain" id="PRO_5046006190" evidence="1">
    <location>
        <begin position="28"/>
        <end position="114"/>
    </location>
</feature>
<evidence type="ECO:0000313" key="2">
    <source>
        <dbReference type="EMBL" id="MFC4415522.1"/>
    </source>
</evidence>
<name>A0ABV8XCC7_9GAMM</name>
<gene>
    <name evidence="2" type="ORF">ACFO0E_03755</name>
</gene>
<keyword evidence="3" id="KW-1185">Reference proteome</keyword>
<protein>
    <submittedName>
        <fullName evidence="2">Uncharacterized protein</fullName>
    </submittedName>
</protein>
<sequence length="114" mass="12647">MHYTKYGRISLAIMAISTALMSTIAAASSENAWRDFRADVEKKCRGAVDGSLNVETIAVDPFSSKHFGLARMTGHEHGAKNRLQLLCVYDKQSQQAEIGSPMDIETEMQTERPQ</sequence>
<organism evidence="2 3">
    <name type="scientific">Chromohalobacter beijerinckii</name>
    <dbReference type="NCBI Taxonomy" id="86179"/>
    <lineage>
        <taxon>Bacteria</taxon>
        <taxon>Pseudomonadati</taxon>
        <taxon>Pseudomonadota</taxon>
        <taxon>Gammaproteobacteria</taxon>
        <taxon>Oceanospirillales</taxon>
        <taxon>Halomonadaceae</taxon>
        <taxon>Chromohalobacter</taxon>
    </lineage>
</organism>
<evidence type="ECO:0000313" key="3">
    <source>
        <dbReference type="Proteomes" id="UP001596015"/>
    </source>
</evidence>
<keyword evidence="1" id="KW-0732">Signal</keyword>
<dbReference type="EMBL" id="JBHSEO010000016">
    <property type="protein sequence ID" value="MFC4415522.1"/>
    <property type="molecule type" value="Genomic_DNA"/>
</dbReference>
<comment type="caution">
    <text evidence="2">The sequence shown here is derived from an EMBL/GenBank/DDBJ whole genome shotgun (WGS) entry which is preliminary data.</text>
</comment>
<accession>A0ABV8XCC7</accession>
<reference evidence="3" key="1">
    <citation type="journal article" date="2019" name="Int. J. Syst. Evol. Microbiol.">
        <title>The Global Catalogue of Microorganisms (GCM) 10K type strain sequencing project: providing services to taxonomists for standard genome sequencing and annotation.</title>
        <authorList>
            <consortium name="The Broad Institute Genomics Platform"/>
            <consortium name="The Broad Institute Genome Sequencing Center for Infectious Disease"/>
            <person name="Wu L."/>
            <person name="Ma J."/>
        </authorList>
    </citation>
    <scope>NUCLEOTIDE SEQUENCE [LARGE SCALE GENOMIC DNA]</scope>
    <source>
        <strain evidence="3">CCUG 49679</strain>
    </source>
</reference>
<dbReference type="RefSeq" id="WP_246940508.1">
    <property type="nucleotide sequence ID" value="NZ_JAKGAK010000004.1"/>
</dbReference>
<dbReference type="Proteomes" id="UP001596015">
    <property type="component" value="Unassembled WGS sequence"/>
</dbReference>